<sequence>MRTDELKEALTKVASTVDTLPGFTERVVLGGRRRKRRRLLVLATALSMVGAIGFGGLAWTFLNQFRPEQLTADARFGQNALGPRAGDDPLRKEALAVFARDWARSLPQTGPVLILHGQPHVYWAGETAAGPAVVLLQRVGRSSGETTMPVLVGRAPGETALRLLAVDLPAKAGAPSGAFLFGQGDRTLLALAQQNEVRWSPGLRVAADGKVSRDFQRLDLVDGVALAQVPPELHPGAAVVTTVGQADQLVSLRPRLASAHPRELAGLLGSAGREDEVVPGTGTGIRPDGARPRRFIAAPTLRPPDEISTAGVVSLMHTDYLDRFLPKKRNAWELLAGLPGDRSLYLSEVDEGGPTRLYGVLMTGARNKTEQVIYGGPGEPSALPVRVRLPGQDGWVVAGQDVRLSWRTGPSADWQEAGQDAALLPATATEVRAVGNGKTAEFRLG</sequence>
<keyword evidence="4" id="KW-1185">Reference proteome</keyword>
<dbReference type="GO" id="GO:0008121">
    <property type="term" value="F:quinol-cytochrome-c reductase activity"/>
    <property type="evidence" value="ECO:0007669"/>
    <property type="project" value="InterPro"/>
</dbReference>
<accession>A0A7W7CJB2</accession>
<evidence type="ECO:0000256" key="1">
    <source>
        <dbReference type="SAM" id="Phobius"/>
    </source>
</evidence>
<dbReference type="EMBL" id="JACHMH010000001">
    <property type="protein sequence ID" value="MBB4682317.1"/>
    <property type="molecule type" value="Genomic_DNA"/>
</dbReference>
<organism evidence="3 4">
    <name type="scientific">Crossiella cryophila</name>
    <dbReference type="NCBI Taxonomy" id="43355"/>
    <lineage>
        <taxon>Bacteria</taxon>
        <taxon>Bacillati</taxon>
        <taxon>Actinomycetota</taxon>
        <taxon>Actinomycetes</taxon>
        <taxon>Pseudonocardiales</taxon>
        <taxon>Pseudonocardiaceae</taxon>
        <taxon>Crossiella</taxon>
    </lineage>
</organism>
<dbReference type="AlphaFoldDB" id="A0A7W7CJB2"/>
<evidence type="ECO:0000313" key="3">
    <source>
        <dbReference type="EMBL" id="MBB4682317.1"/>
    </source>
</evidence>
<dbReference type="InterPro" id="IPR019470">
    <property type="entry name" value="Ubiq_cytC_Rdtase_Fe-S_su_TAT"/>
</dbReference>
<comment type="caution">
    <text evidence="3">The sequence shown here is derived from an EMBL/GenBank/DDBJ whole genome shotgun (WGS) entry which is preliminary data.</text>
</comment>
<evidence type="ECO:0000313" key="4">
    <source>
        <dbReference type="Proteomes" id="UP000533598"/>
    </source>
</evidence>
<dbReference type="Pfam" id="PF10399">
    <property type="entry name" value="UCR_Fe-S_N"/>
    <property type="match status" value="1"/>
</dbReference>
<protein>
    <recommendedName>
        <fullName evidence="2">Ubiquitinol-cytochrome C reductase Fe-S subunit TAT signal domain-containing protein</fullName>
    </recommendedName>
</protein>
<feature type="domain" description="Ubiquitinol-cytochrome C reductase Fe-S subunit TAT signal" evidence="2">
    <location>
        <begin position="33"/>
        <end position="67"/>
    </location>
</feature>
<name>A0A7W7CJB2_9PSEU</name>
<proteinExistence type="predicted"/>
<feature type="transmembrane region" description="Helical" evidence="1">
    <location>
        <begin position="39"/>
        <end position="62"/>
    </location>
</feature>
<dbReference type="Gene3D" id="1.20.5.510">
    <property type="entry name" value="Single helix bin"/>
    <property type="match status" value="1"/>
</dbReference>
<reference evidence="3 4" key="1">
    <citation type="submission" date="2020-08" db="EMBL/GenBank/DDBJ databases">
        <title>Sequencing the genomes of 1000 actinobacteria strains.</title>
        <authorList>
            <person name="Klenk H.-P."/>
        </authorList>
    </citation>
    <scope>NUCLEOTIDE SEQUENCE [LARGE SCALE GENOMIC DNA]</scope>
    <source>
        <strain evidence="3 4">DSM 44230</strain>
    </source>
</reference>
<dbReference type="RefSeq" id="WP_185009520.1">
    <property type="nucleotide sequence ID" value="NZ_BAAAUI010000007.1"/>
</dbReference>
<evidence type="ECO:0000259" key="2">
    <source>
        <dbReference type="Pfam" id="PF10399"/>
    </source>
</evidence>
<keyword evidence="1" id="KW-1133">Transmembrane helix</keyword>
<dbReference type="Proteomes" id="UP000533598">
    <property type="component" value="Unassembled WGS sequence"/>
</dbReference>
<gene>
    <name evidence="3" type="ORF">HNR67_008435</name>
</gene>
<keyword evidence="1" id="KW-0812">Transmembrane</keyword>
<keyword evidence="1" id="KW-0472">Membrane</keyword>